<evidence type="ECO:0000313" key="12">
    <source>
        <dbReference type="Proteomes" id="UP000623129"/>
    </source>
</evidence>
<sequence>MSTGGSPGATARVGGGDWPKRYFCHSCDHSVLIPTRDDLTCPDCHGGFVEELPSANSTPDPSPFSDDFPFAQYQSSLPILLSTLLDLRSSPSPNINLSSSSVSGSGLGSGPGLGSGSSPGQADPQAFDPFQFLQNYLQSLMEGGANIQFVVEQGENTGGPPRFRLGGNFGDYFIGPGLEQLIEQLAENDPNRYGTPPASKSVVSTLPDVKVTEQMMETDNAQCAVCMDSFEPGYTAKQMPCKHIYHPGCILPWLELHNSCPVCRFELPTDDTDYEAKKKQAGSIGGGTSTGTGAGGGGNRDDSSSGSGSTGGDGTSSASADRRFNVSLPWPFRNFGLQQDEGQSGDGGGSDSHDGGATRRN</sequence>
<dbReference type="SMART" id="SM00184">
    <property type="entry name" value="RING"/>
    <property type="match status" value="1"/>
</dbReference>
<dbReference type="GO" id="GO:0008270">
    <property type="term" value="F:zinc ion binding"/>
    <property type="evidence" value="ECO:0007669"/>
    <property type="project" value="UniProtKB-KW"/>
</dbReference>
<feature type="compositionally biased region" description="Gly residues" evidence="9">
    <location>
        <begin position="105"/>
        <end position="117"/>
    </location>
</feature>
<keyword evidence="3" id="KW-0808">Transferase</keyword>
<evidence type="ECO:0000256" key="8">
    <source>
        <dbReference type="PROSITE-ProRule" id="PRU00175"/>
    </source>
</evidence>
<protein>
    <recommendedName>
        <fullName evidence="2">RING-type E3 ubiquitin transferase</fullName>
        <ecNumber evidence="2">2.3.2.27</ecNumber>
    </recommendedName>
</protein>
<organism evidence="11 12">
    <name type="scientific">Carex littledalei</name>
    <dbReference type="NCBI Taxonomy" id="544730"/>
    <lineage>
        <taxon>Eukaryota</taxon>
        <taxon>Viridiplantae</taxon>
        <taxon>Streptophyta</taxon>
        <taxon>Embryophyta</taxon>
        <taxon>Tracheophyta</taxon>
        <taxon>Spermatophyta</taxon>
        <taxon>Magnoliopsida</taxon>
        <taxon>Liliopsida</taxon>
        <taxon>Poales</taxon>
        <taxon>Cyperaceae</taxon>
        <taxon>Cyperoideae</taxon>
        <taxon>Cariceae</taxon>
        <taxon>Carex</taxon>
        <taxon>Carex subgen. Euthyceras</taxon>
    </lineage>
</organism>
<keyword evidence="5 8" id="KW-0863">Zinc-finger</keyword>
<keyword evidence="12" id="KW-1185">Reference proteome</keyword>
<dbReference type="InterPro" id="IPR039525">
    <property type="entry name" value="RNF126-like_zinc-ribbon"/>
</dbReference>
<dbReference type="GO" id="GO:0061630">
    <property type="term" value="F:ubiquitin protein ligase activity"/>
    <property type="evidence" value="ECO:0007669"/>
    <property type="project" value="UniProtKB-EC"/>
</dbReference>
<evidence type="ECO:0000256" key="9">
    <source>
        <dbReference type="SAM" id="MobiDB-lite"/>
    </source>
</evidence>
<accession>A0A833VLP2</accession>
<evidence type="ECO:0000256" key="4">
    <source>
        <dbReference type="ARBA" id="ARBA00022723"/>
    </source>
</evidence>
<dbReference type="GO" id="GO:0005737">
    <property type="term" value="C:cytoplasm"/>
    <property type="evidence" value="ECO:0007669"/>
    <property type="project" value="TreeGrafter"/>
</dbReference>
<dbReference type="Proteomes" id="UP000623129">
    <property type="component" value="Unassembled WGS sequence"/>
</dbReference>
<dbReference type="EC" id="2.3.2.27" evidence="2"/>
<gene>
    <name evidence="11" type="ORF">FCM35_KLT06564</name>
</gene>
<dbReference type="InterPro" id="IPR001841">
    <property type="entry name" value="Znf_RING"/>
</dbReference>
<dbReference type="Pfam" id="PF14369">
    <property type="entry name" value="Zn_ribbon_19"/>
    <property type="match status" value="1"/>
</dbReference>
<feature type="domain" description="RING-type" evidence="10">
    <location>
        <begin position="223"/>
        <end position="264"/>
    </location>
</feature>
<dbReference type="InterPro" id="IPR013083">
    <property type="entry name" value="Znf_RING/FYVE/PHD"/>
</dbReference>
<dbReference type="PROSITE" id="PS50089">
    <property type="entry name" value="ZF_RING_2"/>
    <property type="match status" value="1"/>
</dbReference>
<reference evidence="11" key="1">
    <citation type="submission" date="2020-01" db="EMBL/GenBank/DDBJ databases">
        <title>Genome sequence of Kobresia littledalei, the first chromosome-level genome in the family Cyperaceae.</title>
        <authorList>
            <person name="Qu G."/>
        </authorList>
    </citation>
    <scope>NUCLEOTIDE SEQUENCE</scope>
    <source>
        <strain evidence="11">C.B.Clarke</strain>
        <tissue evidence="11">Leaf</tissue>
    </source>
</reference>
<evidence type="ECO:0000256" key="1">
    <source>
        <dbReference type="ARBA" id="ARBA00000900"/>
    </source>
</evidence>
<comment type="caution">
    <text evidence="11">The sequence shown here is derived from an EMBL/GenBank/DDBJ whole genome shotgun (WGS) entry which is preliminary data.</text>
</comment>
<evidence type="ECO:0000256" key="7">
    <source>
        <dbReference type="ARBA" id="ARBA00022833"/>
    </source>
</evidence>
<dbReference type="Gene3D" id="3.30.40.10">
    <property type="entry name" value="Zinc/RING finger domain, C3HC4 (zinc finger)"/>
    <property type="match status" value="1"/>
</dbReference>
<dbReference type="SUPFAM" id="SSF57850">
    <property type="entry name" value="RING/U-box"/>
    <property type="match status" value="1"/>
</dbReference>
<proteinExistence type="predicted"/>
<evidence type="ECO:0000256" key="5">
    <source>
        <dbReference type="ARBA" id="ARBA00022771"/>
    </source>
</evidence>
<feature type="compositionally biased region" description="Gly residues" evidence="9">
    <location>
        <begin position="283"/>
        <end position="298"/>
    </location>
</feature>
<feature type="region of interest" description="Disordered" evidence="9">
    <location>
        <begin position="96"/>
        <end position="125"/>
    </location>
</feature>
<keyword evidence="4" id="KW-0479">Metal-binding</keyword>
<feature type="compositionally biased region" description="Basic and acidic residues" evidence="9">
    <location>
        <begin position="351"/>
        <end position="361"/>
    </location>
</feature>
<evidence type="ECO:0000259" key="10">
    <source>
        <dbReference type="PROSITE" id="PS50089"/>
    </source>
</evidence>
<evidence type="ECO:0000256" key="6">
    <source>
        <dbReference type="ARBA" id="ARBA00022786"/>
    </source>
</evidence>
<dbReference type="OrthoDB" id="8062037at2759"/>
<dbReference type="FunFam" id="3.30.40.10:FF:000022">
    <property type="entry name" value="E3 ubiquitin-protein ligase RING1-like"/>
    <property type="match status" value="1"/>
</dbReference>
<name>A0A833VLP2_9POAL</name>
<keyword evidence="6" id="KW-0833">Ubl conjugation pathway</keyword>
<dbReference type="CDD" id="cd16667">
    <property type="entry name" value="RING-H2_RNF126-like"/>
    <property type="match status" value="1"/>
</dbReference>
<evidence type="ECO:0000256" key="2">
    <source>
        <dbReference type="ARBA" id="ARBA00012483"/>
    </source>
</evidence>
<dbReference type="EMBL" id="SWLB01000016">
    <property type="protein sequence ID" value="KAF3327958.1"/>
    <property type="molecule type" value="Genomic_DNA"/>
</dbReference>
<comment type="catalytic activity">
    <reaction evidence="1">
        <text>S-ubiquitinyl-[E2 ubiquitin-conjugating enzyme]-L-cysteine + [acceptor protein]-L-lysine = [E2 ubiquitin-conjugating enzyme]-L-cysteine + N(6)-ubiquitinyl-[acceptor protein]-L-lysine.</text>
        <dbReference type="EC" id="2.3.2.27"/>
    </reaction>
</comment>
<dbReference type="AlphaFoldDB" id="A0A833VLP2"/>
<evidence type="ECO:0000313" key="11">
    <source>
        <dbReference type="EMBL" id="KAF3327958.1"/>
    </source>
</evidence>
<dbReference type="PANTHER" id="PTHR15710:SF208">
    <property type="entry name" value="E3 UBIQUITIN-PROTEIN LIGASE RING1-LIKE"/>
    <property type="match status" value="1"/>
</dbReference>
<feature type="region of interest" description="Disordered" evidence="9">
    <location>
        <begin position="276"/>
        <end position="361"/>
    </location>
</feature>
<evidence type="ECO:0000256" key="3">
    <source>
        <dbReference type="ARBA" id="ARBA00022679"/>
    </source>
</evidence>
<dbReference type="Pfam" id="PF13639">
    <property type="entry name" value="zf-RING_2"/>
    <property type="match status" value="1"/>
</dbReference>
<dbReference type="PANTHER" id="PTHR15710">
    <property type="entry name" value="E3 UBIQUITIN-PROTEIN LIGASE PRAJA"/>
    <property type="match status" value="1"/>
</dbReference>
<dbReference type="GO" id="GO:0016567">
    <property type="term" value="P:protein ubiquitination"/>
    <property type="evidence" value="ECO:0007669"/>
    <property type="project" value="TreeGrafter"/>
</dbReference>
<keyword evidence="7" id="KW-0862">Zinc</keyword>